<feature type="compositionally biased region" description="Low complexity" evidence="1">
    <location>
        <begin position="138"/>
        <end position="157"/>
    </location>
</feature>
<keyword evidence="3" id="KW-1185">Reference proteome</keyword>
<evidence type="ECO:0000256" key="1">
    <source>
        <dbReference type="SAM" id="MobiDB-lite"/>
    </source>
</evidence>
<reference evidence="2 3" key="1">
    <citation type="submission" date="2019-08" db="EMBL/GenBank/DDBJ databases">
        <authorList>
            <person name="Luo N."/>
        </authorList>
    </citation>
    <scope>NUCLEOTIDE SEQUENCE [LARGE SCALE GENOMIC DNA]</scope>
    <source>
        <strain evidence="2 3">NCIMB 9442</strain>
    </source>
</reference>
<proteinExistence type="predicted"/>
<feature type="compositionally biased region" description="Gly residues" evidence="1">
    <location>
        <begin position="108"/>
        <end position="125"/>
    </location>
</feature>
<dbReference type="Proteomes" id="UP001194469">
    <property type="component" value="Unassembled WGS sequence"/>
</dbReference>
<protein>
    <recommendedName>
        <fullName evidence="4">Uracil-DNA glycosylase-like domain-containing protein</fullName>
    </recommendedName>
</protein>
<feature type="region of interest" description="Disordered" evidence="1">
    <location>
        <begin position="69"/>
        <end position="180"/>
    </location>
</feature>
<sequence length="350" mass="35930">MARPPLGLLETLRPWHGAGLLHVLLPEGQGAAACVAPVADAAGGVAHAAGGGDAAADAPDMRAFPAACDAPRSMQGDPSFDPDAYDIPPDPSDPMDSPYAHGHVSMGMGRGPDSGGAAMGSGAGPAQGYRQPPPRPAQTPSQASQASQARQAAQPASGAGLAETLPPVASGPVASHLPPEQWPGPWRTLLGKTPQPAPVLWTYWALGLDLSGCADADRRDTLRRILGALQQPRGSNAFWPVAMPDAMPEAGGETASSPGNDAASSAPEPVCDPGLFMAGVDRVAPRLVVVMGSKALRAFAPDLRARPYQQIPWRGRLLIVLPDMDNLIAAPATVEAVIAYLRTALKPATL</sequence>
<feature type="region of interest" description="Disordered" evidence="1">
    <location>
        <begin position="248"/>
        <end position="268"/>
    </location>
</feature>
<dbReference type="EMBL" id="VRYY01000265">
    <property type="protein sequence ID" value="MBG3877323.1"/>
    <property type="molecule type" value="Genomic_DNA"/>
</dbReference>
<evidence type="ECO:0000313" key="2">
    <source>
        <dbReference type="EMBL" id="MBG3877323.1"/>
    </source>
</evidence>
<feature type="compositionally biased region" description="Polar residues" evidence="1">
    <location>
        <begin position="254"/>
        <end position="263"/>
    </location>
</feature>
<gene>
    <name evidence="2" type="ORF">FVW20_09910</name>
</gene>
<evidence type="ECO:0000313" key="3">
    <source>
        <dbReference type="Proteomes" id="UP001194469"/>
    </source>
</evidence>
<accession>A0ABS0J4G3</accession>
<name>A0ABS0J4G3_9BACT</name>
<organism evidence="2 3">
    <name type="scientific">Nitratidesulfovibrio oxamicus</name>
    <dbReference type="NCBI Taxonomy" id="32016"/>
    <lineage>
        <taxon>Bacteria</taxon>
        <taxon>Pseudomonadati</taxon>
        <taxon>Thermodesulfobacteriota</taxon>
        <taxon>Desulfovibrionia</taxon>
        <taxon>Desulfovibrionales</taxon>
        <taxon>Desulfovibrionaceae</taxon>
        <taxon>Nitratidesulfovibrio</taxon>
    </lineage>
</organism>
<dbReference type="RefSeq" id="WP_196609303.1">
    <property type="nucleotide sequence ID" value="NZ_VRYY01000265.1"/>
</dbReference>
<evidence type="ECO:0008006" key="4">
    <source>
        <dbReference type="Google" id="ProtNLM"/>
    </source>
</evidence>
<comment type="caution">
    <text evidence="2">The sequence shown here is derived from an EMBL/GenBank/DDBJ whole genome shotgun (WGS) entry which is preliminary data.</text>
</comment>